<evidence type="ECO:0000256" key="1">
    <source>
        <dbReference type="SAM" id="SignalP"/>
    </source>
</evidence>
<protein>
    <submittedName>
        <fullName evidence="2">Uncharacterized protein</fullName>
    </submittedName>
</protein>
<keyword evidence="1" id="KW-0732">Signal</keyword>
<sequence>MKTTLPTLFLPALFLLALAGAAQAGSPTIPAVVQAQLASCDARIVQRAADGILRSPQTLREPSLLIAAAIDQRYAGNADEAAFLYLAMRLRMARQLQFERDWRPELMALTEQLNAPLIMPLVEADPARARAVVQRVLAWDAATPDPYRERALAAGGAVAEQVARADAELAGWPAQLEAQPGRVNQARAALAQAEARVADVHQARCNPAAPDSVHLAAARQTIEQLAERTVKSAPVVMKRAGGPIKSAKSYSSRGVWLPVRMTYTVVPVKGTPFYAEVDVVSTITPDRKLGRVKTTLACITEHATADRPSSLRDVCSDDPAARRR</sequence>
<accession>A0ABX6ME87</accession>
<feature type="signal peptide" evidence="1">
    <location>
        <begin position="1"/>
        <end position="24"/>
    </location>
</feature>
<reference evidence="2 3" key="1">
    <citation type="submission" date="2020-04" db="EMBL/GenBank/DDBJ databases">
        <title>Genome sequencing of novel species.</title>
        <authorList>
            <person name="Heo J."/>
            <person name="Kim S.-J."/>
            <person name="Kim J.-S."/>
            <person name="Hong S.-B."/>
            <person name="Kwon S.-W."/>
        </authorList>
    </citation>
    <scope>NUCLEOTIDE SEQUENCE [LARGE SCALE GENOMIC DNA]</scope>
    <source>
        <strain evidence="2 3">AF9R3</strain>
    </source>
</reference>
<organism evidence="2 3">
    <name type="scientific">Duganella dendranthematis</name>
    <dbReference type="NCBI Taxonomy" id="2728021"/>
    <lineage>
        <taxon>Bacteria</taxon>
        <taxon>Pseudomonadati</taxon>
        <taxon>Pseudomonadota</taxon>
        <taxon>Betaproteobacteria</taxon>
        <taxon>Burkholderiales</taxon>
        <taxon>Oxalobacteraceae</taxon>
        <taxon>Telluria group</taxon>
        <taxon>Duganella</taxon>
    </lineage>
</organism>
<gene>
    <name evidence="2" type="ORF">HH213_21370</name>
</gene>
<keyword evidence="3" id="KW-1185">Reference proteome</keyword>
<name>A0ABX6ME87_9BURK</name>
<dbReference type="EMBL" id="CP051684">
    <property type="protein sequence ID" value="QJD92418.1"/>
    <property type="molecule type" value="Genomic_DNA"/>
</dbReference>
<dbReference type="RefSeq" id="WP_169113567.1">
    <property type="nucleotide sequence ID" value="NZ_CP051684.1"/>
</dbReference>
<feature type="chain" id="PRO_5046208474" evidence="1">
    <location>
        <begin position="25"/>
        <end position="324"/>
    </location>
</feature>
<dbReference type="Proteomes" id="UP000503117">
    <property type="component" value="Chromosome"/>
</dbReference>
<evidence type="ECO:0000313" key="3">
    <source>
        <dbReference type="Proteomes" id="UP000503117"/>
    </source>
</evidence>
<proteinExistence type="predicted"/>
<evidence type="ECO:0000313" key="2">
    <source>
        <dbReference type="EMBL" id="QJD92418.1"/>
    </source>
</evidence>